<feature type="non-terminal residue" evidence="11">
    <location>
        <position position="1"/>
    </location>
</feature>
<evidence type="ECO:0000256" key="1">
    <source>
        <dbReference type="ARBA" id="ARBA00011982"/>
    </source>
</evidence>
<organism evidence="11 12">
    <name type="scientific">Prunus dulcis</name>
    <name type="common">Almond</name>
    <name type="synonym">Amygdalus dulcis</name>
    <dbReference type="NCBI Taxonomy" id="3755"/>
    <lineage>
        <taxon>Eukaryota</taxon>
        <taxon>Viridiplantae</taxon>
        <taxon>Streptophyta</taxon>
        <taxon>Embryophyta</taxon>
        <taxon>Tracheophyta</taxon>
        <taxon>Spermatophyta</taxon>
        <taxon>Magnoliopsida</taxon>
        <taxon>eudicotyledons</taxon>
        <taxon>Gunneridae</taxon>
        <taxon>Pentapetalae</taxon>
        <taxon>rosids</taxon>
        <taxon>fabids</taxon>
        <taxon>Rosales</taxon>
        <taxon>Rosaceae</taxon>
        <taxon>Amygdaloideae</taxon>
        <taxon>Amygdaleae</taxon>
        <taxon>Prunus</taxon>
    </lineage>
</organism>
<dbReference type="Gene3D" id="3.80.10.10">
    <property type="entry name" value="Ribonuclease Inhibitor"/>
    <property type="match status" value="2"/>
</dbReference>
<keyword evidence="3" id="KW-0677">Repeat</keyword>
<dbReference type="Pfam" id="PF20160">
    <property type="entry name" value="C-JID"/>
    <property type="match status" value="1"/>
</dbReference>
<accession>A0A5E4FNN7</accession>
<dbReference type="Gene3D" id="3.40.50.300">
    <property type="entry name" value="P-loop containing nucleotide triphosphate hydrolases"/>
    <property type="match status" value="1"/>
</dbReference>
<evidence type="ECO:0000256" key="2">
    <source>
        <dbReference type="ARBA" id="ARBA00022614"/>
    </source>
</evidence>
<comment type="catalytic activity">
    <reaction evidence="6">
        <text>NAD(+) + H2O = ADP-D-ribose + nicotinamide + H(+)</text>
        <dbReference type="Rhea" id="RHEA:16301"/>
        <dbReference type="ChEBI" id="CHEBI:15377"/>
        <dbReference type="ChEBI" id="CHEBI:15378"/>
        <dbReference type="ChEBI" id="CHEBI:17154"/>
        <dbReference type="ChEBI" id="CHEBI:57540"/>
        <dbReference type="ChEBI" id="CHEBI:57967"/>
        <dbReference type="EC" id="3.2.2.6"/>
    </reaction>
    <physiologicalReaction direction="left-to-right" evidence="6">
        <dbReference type="Rhea" id="RHEA:16302"/>
    </physiologicalReaction>
</comment>
<evidence type="ECO:0000256" key="5">
    <source>
        <dbReference type="ARBA" id="ARBA00023027"/>
    </source>
</evidence>
<proteinExistence type="predicted"/>
<dbReference type="InterPro" id="IPR045344">
    <property type="entry name" value="C-JID"/>
</dbReference>
<dbReference type="OMA" id="NHVCDER"/>
<dbReference type="SUPFAM" id="SSF52540">
    <property type="entry name" value="P-loop containing nucleoside triphosphate hydrolases"/>
    <property type="match status" value="1"/>
</dbReference>
<dbReference type="GO" id="GO:0043531">
    <property type="term" value="F:ADP binding"/>
    <property type="evidence" value="ECO:0007669"/>
    <property type="project" value="InterPro"/>
</dbReference>
<dbReference type="InterPro" id="IPR001611">
    <property type="entry name" value="Leu-rich_rpt"/>
</dbReference>
<feature type="region of interest" description="Disordered" evidence="7">
    <location>
        <begin position="916"/>
        <end position="938"/>
    </location>
</feature>
<dbReference type="InterPro" id="IPR002182">
    <property type="entry name" value="NB-ARC"/>
</dbReference>
<evidence type="ECO:0000256" key="6">
    <source>
        <dbReference type="ARBA" id="ARBA00047304"/>
    </source>
</evidence>
<dbReference type="PANTHER" id="PTHR11017:SF527">
    <property type="entry name" value="TMV RESISTANCE PROTEIN N-LIKE"/>
    <property type="match status" value="1"/>
</dbReference>
<evidence type="ECO:0000256" key="7">
    <source>
        <dbReference type="SAM" id="MobiDB-lite"/>
    </source>
</evidence>
<evidence type="ECO:0000259" key="8">
    <source>
        <dbReference type="Pfam" id="PF00931"/>
    </source>
</evidence>
<dbReference type="EC" id="3.2.2.6" evidence="1"/>
<keyword evidence="2" id="KW-0433">Leucine-rich repeat</keyword>
<evidence type="ECO:0000313" key="12">
    <source>
        <dbReference type="Proteomes" id="UP000327085"/>
    </source>
</evidence>
<dbReference type="Gene3D" id="1.10.8.430">
    <property type="entry name" value="Helical domain of apoptotic protease-activating factors"/>
    <property type="match status" value="1"/>
</dbReference>
<keyword evidence="4" id="KW-0611">Plant defense</keyword>
<dbReference type="Gene3D" id="3.40.50.720">
    <property type="entry name" value="NAD(P)-binding Rossmann-like Domain"/>
    <property type="match status" value="1"/>
</dbReference>
<dbReference type="Proteomes" id="UP000327085">
    <property type="component" value="Chromosome 8"/>
</dbReference>
<dbReference type="InterPro" id="IPR032675">
    <property type="entry name" value="LRR_dom_sf"/>
</dbReference>
<dbReference type="GO" id="GO:0006952">
    <property type="term" value="P:defense response"/>
    <property type="evidence" value="ECO:0007669"/>
    <property type="project" value="InterPro"/>
</dbReference>
<feature type="domain" description="NB-ARC" evidence="8">
    <location>
        <begin position="46"/>
        <end position="200"/>
    </location>
</feature>
<dbReference type="InterPro" id="IPR058546">
    <property type="entry name" value="RPS4B/Roq1-like_LRR"/>
</dbReference>
<dbReference type="InterPro" id="IPR044974">
    <property type="entry name" value="Disease_R_plants"/>
</dbReference>
<feature type="domain" description="Disease resistance protein RPS4B/Roq1-like leucine-rich repeats" evidence="10">
    <location>
        <begin position="425"/>
        <end position="509"/>
    </location>
</feature>
<feature type="domain" description="C-JID" evidence="9">
    <location>
        <begin position="735"/>
        <end position="872"/>
    </location>
</feature>
<dbReference type="AlphaFoldDB" id="A0A5E4FNN7"/>
<dbReference type="Pfam" id="PF23286">
    <property type="entry name" value="LRR_13"/>
    <property type="match status" value="1"/>
</dbReference>
<dbReference type="Pfam" id="PF00560">
    <property type="entry name" value="LRR_1"/>
    <property type="match status" value="1"/>
</dbReference>
<dbReference type="InParanoid" id="A0A5E4FNN7"/>
<dbReference type="SUPFAM" id="SSF52058">
    <property type="entry name" value="L domain-like"/>
    <property type="match status" value="2"/>
</dbReference>
<dbReference type="PANTHER" id="PTHR11017">
    <property type="entry name" value="LEUCINE-RICH REPEAT-CONTAINING PROTEIN"/>
    <property type="match status" value="1"/>
</dbReference>
<dbReference type="EMBL" id="CABIKO010000157">
    <property type="protein sequence ID" value="VVA29079.1"/>
    <property type="molecule type" value="Genomic_DNA"/>
</dbReference>
<dbReference type="SUPFAM" id="SSF51735">
    <property type="entry name" value="NAD(P)-binding Rossmann-fold domains"/>
    <property type="match status" value="1"/>
</dbReference>
<dbReference type="PRINTS" id="PR00364">
    <property type="entry name" value="DISEASERSIST"/>
</dbReference>
<dbReference type="InterPro" id="IPR027417">
    <property type="entry name" value="P-loop_NTPase"/>
</dbReference>
<evidence type="ECO:0000256" key="3">
    <source>
        <dbReference type="ARBA" id="ARBA00022737"/>
    </source>
</evidence>
<dbReference type="Gramene" id="VVA29079">
    <property type="protein sequence ID" value="VVA29079"/>
    <property type="gene ID" value="Prudul26B035181"/>
</dbReference>
<evidence type="ECO:0000313" key="11">
    <source>
        <dbReference type="EMBL" id="VVA29079.1"/>
    </source>
</evidence>
<dbReference type="InterPro" id="IPR036291">
    <property type="entry name" value="NAD(P)-bd_dom_sf"/>
</dbReference>
<gene>
    <name evidence="11" type="ORF">ALMOND_2B035181</name>
</gene>
<name>A0A5E4FNN7_PRUDU</name>
<evidence type="ECO:0000256" key="4">
    <source>
        <dbReference type="ARBA" id="ARBA00022821"/>
    </source>
</evidence>
<dbReference type="GO" id="GO:0061809">
    <property type="term" value="F:NAD+ nucleosidase activity, cyclic ADP-ribose generating"/>
    <property type="evidence" value="ECO:0007669"/>
    <property type="project" value="UniProtKB-EC"/>
</dbReference>
<dbReference type="InterPro" id="IPR042197">
    <property type="entry name" value="Apaf_helical"/>
</dbReference>
<sequence>WEAELIKDTVKCVWKKLNPTLTLLDSQERLVGIDCALDQLRLQLDLEANEVRFIGIWGMGGIGKTTLANLVFQKISHHFELKCFLSNVRKREVSNLQGQLLSQILDQSINHVCDEREGTVFINKVLRNKKVLLVLDDVDQLHQLEILARDKISFGVGSRIIITTRDKRLLVQHGTTTYKVDVLKDDDALELFWRHAFKKDQPEEGFQDLSQHFLYYAKGLPLALKTLGRALYGRDQDVWKSALYNLNKIPEPEIFDSLRGTEAIEGIVLRLPQLEEVHWNCVEAFSRMRRLMLLEFDNIVISLVPKDLPISLIIIRWSWYPSKSLPPSFEPRFLIKLEMLHSKLVRLWDGEKDFPKLKYMDLSYSEKLTSVPDFKGIPNLEELNLVGCTNLVGVHSSIAVHKKLKVLRLRDCKSIKSLPSELKMDSLVLLSLWGCSKVKKIPEFGKQMTKLFQLILCETAIEQIPSSIEHLVGLVELHVSDCKRLLGLPSAICNLKSLKILWALSCSKLDKLPGDMESLEEVYLDGSAMREPLVVMKNLKHLNFSGSSTSRDGIDIGTGWGLDRLFGNRKSHPDPKPDPWGLVLSSLNHLCSLAELDLSDCNIGEGAIPDNIGYISSLEYLTLSGNNFVSLPPSIRFLAKLECLQLSRCKRLEQLPDLPSSRSLNVNVNNCTALKRLSDPSKLSEGANVYDFRFSCHNCFRLVEEEGWINRIFAIIMRLATREFFSMWAGDLLVWPGSEIPDWFDNRSVGDSITMELPLPPQPSSDWIGIALCVVFQDSEYLQNPASVVGYDYFQIQYLGGPYETFKVGHLESQHLWVLYLPRDDPSLTDASTSHQFSFEAHYCAYGSCKRLKTSSIIKECGARLVYERDLEEFNRIIKIPERNQFWRKRFFVDTKICSLLPELSFPVVAAPIGTSGSGSSDDANEPGIGSSDNEDEPISKRFKEFSGKTVGIIGSGRIGKARVEVLGILSKFRGGVLISIGRGLHVDEPECVHCALLDVGIIGLGRIGKARVEVLQILSNCWPQTVAFWSLRESLINAKETNDIVNFEVMDALGPKGVLINIGRGPPVDKREYVHCWMSS</sequence>
<dbReference type="Pfam" id="PF00931">
    <property type="entry name" value="NB-ARC"/>
    <property type="match status" value="1"/>
</dbReference>
<keyword evidence="5" id="KW-0520">NAD</keyword>
<evidence type="ECO:0000259" key="10">
    <source>
        <dbReference type="Pfam" id="PF23286"/>
    </source>
</evidence>
<evidence type="ECO:0000259" key="9">
    <source>
        <dbReference type="Pfam" id="PF20160"/>
    </source>
</evidence>
<protein>
    <recommendedName>
        <fullName evidence="1">ADP-ribosyl cyclase/cyclic ADP-ribose hydrolase</fullName>
        <ecNumber evidence="1">3.2.2.6</ecNumber>
    </recommendedName>
</protein>
<dbReference type="PROSITE" id="PS51450">
    <property type="entry name" value="LRR"/>
    <property type="match status" value="1"/>
</dbReference>
<reference evidence="12" key="1">
    <citation type="journal article" date="2020" name="Plant J.">
        <title>Transposons played a major role in the diversification between the closely related almond and peach genomes: results from the almond genome sequence.</title>
        <authorList>
            <person name="Alioto T."/>
            <person name="Alexiou K.G."/>
            <person name="Bardil A."/>
            <person name="Barteri F."/>
            <person name="Castanera R."/>
            <person name="Cruz F."/>
            <person name="Dhingra A."/>
            <person name="Duval H."/>
            <person name="Fernandez I Marti A."/>
            <person name="Frias L."/>
            <person name="Galan B."/>
            <person name="Garcia J.L."/>
            <person name="Howad W."/>
            <person name="Gomez-Garrido J."/>
            <person name="Gut M."/>
            <person name="Julca I."/>
            <person name="Morata J."/>
            <person name="Puigdomenech P."/>
            <person name="Ribeca P."/>
            <person name="Rubio Cabetas M.J."/>
            <person name="Vlasova A."/>
            <person name="Wirthensohn M."/>
            <person name="Garcia-Mas J."/>
            <person name="Gabaldon T."/>
            <person name="Casacuberta J.M."/>
            <person name="Arus P."/>
        </authorList>
    </citation>
    <scope>NUCLEOTIDE SEQUENCE [LARGE SCALE GENOMIC DNA]</scope>
    <source>
        <strain evidence="12">cv. Texas</strain>
    </source>
</reference>